<gene>
    <name evidence="2" type="ORF">BDZ83DRAFT_784906</name>
</gene>
<sequence length="241" mass="26506">MDMKHAHAGPGPRISLFLSKAPGSKATNGALQRRPLHLNTPCQINVRSHPQEEEEEENFSVVLHLSGTKQNYQSHSLSCEAHSDWLPVSSVRHLPFGDGNKATLKGRTLTKVYPPMFHALVHVCVFDHETHSTDFATSSVRQDCLSSARPQTTAGVCDVNRKAGNYWDPQLPIFGDFWVSIRSLTAGSLWFNVGNVIPTLMRIHRTATNPLGLSLQDPLEVDSVVGAWMPSLFVSCAAVSE</sequence>
<proteinExistence type="predicted"/>
<evidence type="ECO:0000256" key="1">
    <source>
        <dbReference type="SAM" id="MobiDB-lite"/>
    </source>
</evidence>
<protein>
    <submittedName>
        <fullName evidence="2">Uncharacterized protein</fullName>
    </submittedName>
</protein>
<dbReference type="RefSeq" id="XP_060361955.1">
    <property type="nucleotide sequence ID" value="XM_060515617.1"/>
</dbReference>
<name>A0AAD8UK11_GLOAC</name>
<reference evidence="2" key="1">
    <citation type="submission" date="2021-12" db="EMBL/GenBank/DDBJ databases">
        <title>Comparative genomics, transcriptomics and evolutionary studies reveal genomic signatures of adaptation to plant cell wall in hemibiotrophic fungi.</title>
        <authorList>
            <consortium name="DOE Joint Genome Institute"/>
            <person name="Baroncelli R."/>
            <person name="Diaz J.F."/>
            <person name="Benocci T."/>
            <person name="Peng M."/>
            <person name="Battaglia E."/>
            <person name="Haridas S."/>
            <person name="Andreopoulos W."/>
            <person name="Labutti K."/>
            <person name="Pangilinan J."/>
            <person name="Floch G.L."/>
            <person name="Makela M.R."/>
            <person name="Henrissat B."/>
            <person name="Grigoriev I.V."/>
            <person name="Crouch J.A."/>
            <person name="De Vries R.P."/>
            <person name="Sukno S.A."/>
            <person name="Thon M.R."/>
        </authorList>
    </citation>
    <scope>NUCLEOTIDE SEQUENCE</scope>
    <source>
        <strain evidence="2">CBS 112980</strain>
    </source>
</reference>
<comment type="caution">
    <text evidence="2">The sequence shown here is derived from an EMBL/GenBank/DDBJ whole genome shotgun (WGS) entry which is preliminary data.</text>
</comment>
<dbReference type="AlphaFoldDB" id="A0AAD8UK11"/>
<dbReference type="Proteomes" id="UP001244207">
    <property type="component" value="Unassembled WGS sequence"/>
</dbReference>
<keyword evidence="3" id="KW-1185">Reference proteome</keyword>
<dbReference type="EMBL" id="JAHMHS010000088">
    <property type="protein sequence ID" value="KAK1720444.1"/>
    <property type="molecule type" value="Genomic_DNA"/>
</dbReference>
<dbReference type="GeneID" id="85399515"/>
<feature type="region of interest" description="Disordered" evidence="1">
    <location>
        <begin position="1"/>
        <end position="20"/>
    </location>
</feature>
<accession>A0AAD8UK11</accession>
<evidence type="ECO:0000313" key="2">
    <source>
        <dbReference type="EMBL" id="KAK1720444.1"/>
    </source>
</evidence>
<organism evidence="2 3">
    <name type="scientific">Glomerella acutata</name>
    <name type="common">Colletotrichum acutatum</name>
    <dbReference type="NCBI Taxonomy" id="27357"/>
    <lineage>
        <taxon>Eukaryota</taxon>
        <taxon>Fungi</taxon>
        <taxon>Dikarya</taxon>
        <taxon>Ascomycota</taxon>
        <taxon>Pezizomycotina</taxon>
        <taxon>Sordariomycetes</taxon>
        <taxon>Hypocreomycetidae</taxon>
        <taxon>Glomerellales</taxon>
        <taxon>Glomerellaceae</taxon>
        <taxon>Colletotrichum</taxon>
        <taxon>Colletotrichum acutatum species complex</taxon>
    </lineage>
</organism>
<evidence type="ECO:0000313" key="3">
    <source>
        <dbReference type="Proteomes" id="UP001244207"/>
    </source>
</evidence>